<dbReference type="InterPro" id="IPR012337">
    <property type="entry name" value="RNaseH-like_sf"/>
</dbReference>
<dbReference type="NCBIfam" id="NF003765">
    <property type="entry name" value="PRK05359.1"/>
    <property type="match status" value="1"/>
</dbReference>
<evidence type="ECO:0000313" key="7">
    <source>
        <dbReference type="Proteomes" id="UP000271974"/>
    </source>
</evidence>
<reference evidence="6 7" key="1">
    <citation type="submission" date="2019-01" db="EMBL/GenBank/DDBJ databases">
        <title>A draft genome assembly of the solar-powered sea slug Elysia chlorotica.</title>
        <authorList>
            <person name="Cai H."/>
            <person name="Li Q."/>
            <person name="Fang X."/>
            <person name="Li J."/>
            <person name="Curtis N.E."/>
            <person name="Altenburger A."/>
            <person name="Shibata T."/>
            <person name="Feng M."/>
            <person name="Maeda T."/>
            <person name="Schwartz J.A."/>
            <person name="Shigenobu S."/>
            <person name="Lundholm N."/>
            <person name="Nishiyama T."/>
            <person name="Yang H."/>
            <person name="Hasebe M."/>
            <person name="Li S."/>
            <person name="Pierce S.K."/>
            <person name="Wang J."/>
        </authorList>
    </citation>
    <scope>NUCLEOTIDE SEQUENCE [LARGE SCALE GENOMIC DNA]</scope>
    <source>
        <strain evidence="6">EC2010</strain>
        <tissue evidence="6">Whole organism of an adult</tissue>
    </source>
</reference>
<dbReference type="GO" id="GO:0000175">
    <property type="term" value="F:3'-5'-RNA exonuclease activity"/>
    <property type="evidence" value="ECO:0007669"/>
    <property type="project" value="InterPro"/>
</dbReference>
<dbReference type="PANTHER" id="PTHR11046:SF0">
    <property type="entry name" value="OLIGORIBONUCLEASE, MITOCHONDRIAL"/>
    <property type="match status" value="1"/>
</dbReference>
<keyword evidence="7" id="KW-1185">Reference proteome</keyword>
<dbReference type="Gene3D" id="3.30.420.10">
    <property type="entry name" value="Ribonuclease H-like superfamily/Ribonuclease H"/>
    <property type="match status" value="1"/>
</dbReference>
<evidence type="ECO:0000256" key="2">
    <source>
        <dbReference type="ARBA" id="ARBA00022722"/>
    </source>
</evidence>
<evidence type="ECO:0000256" key="1">
    <source>
        <dbReference type="ARBA" id="ARBA00009921"/>
    </source>
</evidence>
<dbReference type="InterPro" id="IPR022894">
    <property type="entry name" value="Oligoribonuclease"/>
</dbReference>
<dbReference type="SUPFAM" id="SSF53098">
    <property type="entry name" value="Ribonuclease H-like"/>
    <property type="match status" value="1"/>
</dbReference>
<keyword evidence="2" id="KW-0540">Nuclease</keyword>
<evidence type="ECO:0000256" key="4">
    <source>
        <dbReference type="ARBA" id="ARBA00022839"/>
    </source>
</evidence>
<feature type="domain" description="Exonuclease" evidence="5">
    <location>
        <begin position="92"/>
        <end position="266"/>
    </location>
</feature>
<dbReference type="GO" id="GO:0003676">
    <property type="term" value="F:nucleic acid binding"/>
    <property type="evidence" value="ECO:0007669"/>
    <property type="project" value="InterPro"/>
</dbReference>
<dbReference type="OrthoDB" id="270189at2759"/>
<dbReference type="GO" id="GO:0005739">
    <property type="term" value="C:mitochondrion"/>
    <property type="evidence" value="ECO:0007669"/>
    <property type="project" value="TreeGrafter"/>
</dbReference>
<comment type="caution">
    <text evidence="6">The sequence shown here is derived from an EMBL/GenBank/DDBJ whole genome shotgun (WGS) entry which is preliminary data.</text>
</comment>
<sequence length="267" mass="30218">MLFSKCVQTFKPIYLNHNIKKLTANSRIRSSQNLRRATLSICAAKKSKFAAGVPVVFNRCGKENTHNCFQRINFSIPMSSSVKGADNMDSNRLVWIDLEMTGLDVEKERIIEIACLITEGDLTIVEKGPNLVIHQDNKFLDGMDEWCTLHHGQSGLTEAVRNSSISTEEAEAKVLSFVSQHVPPGKCPLAGNSVGTDKLFLERYMPKLAKHLHYRIVDVSTIKELCRRWYPEDFKKAPAKKLSHRAMDDIVESIEELKYYQAAVFKS</sequence>
<dbReference type="AlphaFoldDB" id="A0A433SK57"/>
<dbReference type="InterPro" id="IPR013520">
    <property type="entry name" value="Ribonucl_H"/>
</dbReference>
<dbReference type="PANTHER" id="PTHR11046">
    <property type="entry name" value="OLIGORIBONUCLEASE, MITOCHONDRIAL"/>
    <property type="match status" value="1"/>
</dbReference>
<accession>A0A433SK57</accession>
<evidence type="ECO:0000313" key="6">
    <source>
        <dbReference type="EMBL" id="RUS69506.1"/>
    </source>
</evidence>
<dbReference type="Proteomes" id="UP000271974">
    <property type="component" value="Unassembled WGS sequence"/>
</dbReference>
<dbReference type="Pfam" id="PF00929">
    <property type="entry name" value="RNase_T"/>
    <property type="match status" value="1"/>
</dbReference>
<name>A0A433SK57_ELYCH</name>
<evidence type="ECO:0000259" key="5">
    <source>
        <dbReference type="SMART" id="SM00479"/>
    </source>
</evidence>
<keyword evidence="3" id="KW-0378">Hydrolase</keyword>
<proteinExistence type="inferred from homology"/>
<dbReference type="EMBL" id="RQTK01001661">
    <property type="protein sequence ID" value="RUS69506.1"/>
    <property type="molecule type" value="Genomic_DNA"/>
</dbReference>
<organism evidence="6 7">
    <name type="scientific">Elysia chlorotica</name>
    <name type="common">Eastern emerald elysia</name>
    <name type="synonym">Sea slug</name>
    <dbReference type="NCBI Taxonomy" id="188477"/>
    <lineage>
        <taxon>Eukaryota</taxon>
        <taxon>Metazoa</taxon>
        <taxon>Spiralia</taxon>
        <taxon>Lophotrochozoa</taxon>
        <taxon>Mollusca</taxon>
        <taxon>Gastropoda</taxon>
        <taxon>Heterobranchia</taxon>
        <taxon>Euthyneura</taxon>
        <taxon>Panpulmonata</taxon>
        <taxon>Sacoglossa</taxon>
        <taxon>Placobranchoidea</taxon>
        <taxon>Plakobranchidae</taxon>
        <taxon>Elysia</taxon>
    </lineage>
</organism>
<dbReference type="FunFam" id="3.30.420.10:FF:000003">
    <property type="entry name" value="Oligoribonuclease"/>
    <property type="match status" value="1"/>
</dbReference>
<dbReference type="InterPro" id="IPR036397">
    <property type="entry name" value="RNaseH_sf"/>
</dbReference>
<dbReference type="STRING" id="188477.A0A433SK57"/>
<dbReference type="CDD" id="cd06135">
    <property type="entry name" value="Orn"/>
    <property type="match status" value="1"/>
</dbReference>
<gene>
    <name evidence="6" type="ORF">EGW08_022735</name>
</gene>
<evidence type="ECO:0000256" key="3">
    <source>
        <dbReference type="ARBA" id="ARBA00022801"/>
    </source>
</evidence>
<keyword evidence="4" id="KW-0269">Exonuclease</keyword>
<dbReference type="SMART" id="SM00479">
    <property type="entry name" value="EXOIII"/>
    <property type="match status" value="1"/>
</dbReference>
<protein>
    <recommendedName>
        <fullName evidence="5">Exonuclease domain-containing protein</fullName>
    </recommendedName>
</protein>
<dbReference type="HAMAP" id="MF_00045">
    <property type="entry name" value="Oligoribonuclease"/>
    <property type="match status" value="1"/>
</dbReference>
<comment type="similarity">
    <text evidence="1">Belongs to the oligoribonuclease family.</text>
</comment>